<reference evidence="1 2" key="1">
    <citation type="submission" date="2017-10" db="EMBL/GenBank/DDBJ databases">
        <title>Whole genome of Pedobacter ginsengisoli T01R-27 isolated from tomato rhizosphere.</title>
        <authorList>
            <person name="Weon H.-Y."/>
            <person name="Lee S.A."/>
            <person name="Sang M.K."/>
            <person name="Song J."/>
        </authorList>
    </citation>
    <scope>NUCLEOTIDE SEQUENCE [LARGE SCALE GENOMIC DNA]</scope>
    <source>
        <strain evidence="1 2">T01R-27</strain>
    </source>
</reference>
<dbReference type="PROSITE" id="PS51257">
    <property type="entry name" value="PROKAR_LIPOPROTEIN"/>
    <property type="match status" value="1"/>
</dbReference>
<dbReference type="OrthoDB" id="1360086at2"/>
<keyword evidence="2" id="KW-1185">Reference proteome</keyword>
<dbReference type="Proteomes" id="UP000223749">
    <property type="component" value="Chromosome"/>
</dbReference>
<proteinExistence type="predicted"/>
<evidence type="ECO:0000313" key="1">
    <source>
        <dbReference type="EMBL" id="ATP55755.1"/>
    </source>
</evidence>
<sequence>MKGFIQVLCLIIFLAIYGCSGANVEKNNAKTLYSAVSKDDTATFNINLTDKEFFGQLEINYHGAYKDSGDVTGIVKGDTLKGTYRFQHYGIEAWNRTPIALLKKDGKLIMGEGAMEIYMNIRYFKKNVPINYDNPKFVFEKAQ</sequence>
<organism evidence="1 2">
    <name type="scientific">Pedobacter ginsengisoli</name>
    <dbReference type="NCBI Taxonomy" id="363852"/>
    <lineage>
        <taxon>Bacteria</taxon>
        <taxon>Pseudomonadati</taxon>
        <taxon>Bacteroidota</taxon>
        <taxon>Sphingobacteriia</taxon>
        <taxon>Sphingobacteriales</taxon>
        <taxon>Sphingobacteriaceae</taxon>
        <taxon>Pedobacter</taxon>
    </lineage>
</organism>
<dbReference type="KEGG" id="pgs:CPT03_04365"/>
<dbReference type="RefSeq" id="WP_099437700.1">
    <property type="nucleotide sequence ID" value="NZ_CP024091.1"/>
</dbReference>
<dbReference type="EMBL" id="CP024091">
    <property type="protein sequence ID" value="ATP55755.1"/>
    <property type="molecule type" value="Genomic_DNA"/>
</dbReference>
<gene>
    <name evidence="1" type="ORF">CPT03_04365</name>
</gene>
<evidence type="ECO:0000313" key="2">
    <source>
        <dbReference type="Proteomes" id="UP000223749"/>
    </source>
</evidence>
<dbReference type="AlphaFoldDB" id="A0A2D1U2D6"/>
<accession>A0A2D1U2D6</accession>
<name>A0A2D1U2D6_9SPHI</name>
<protein>
    <submittedName>
        <fullName evidence="1">Uncharacterized protein</fullName>
    </submittedName>
</protein>